<keyword evidence="5 10" id="KW-0238">DNA-binding</keyword>
<comment type="function">
    <text evidence="9">Integrase is necessary for integration of the phage into the host genome by site-specific recombination. In conjunction with excisionase, integrase is also necessary for excision of the prophage from the host genome.</text>
</comment>
<comment type="similarity">
    <text evidence="1">Belongs to the 'phage' integrase family.</text>
</comment>
<dbReference type="GO" id="GO:0015074">
    <property type="term" value="P:DNA integration"/>
    <property type="evidence" value="ECO:0007669"/>
    <property type="project" value="UniProtKB-KW"/>
</dbReference>
<reference evidence="13" key="1">
    <citation type="submission" date="2020-04" db="EMBL/GenBank/DDBJ databases">
        <authorList>
            <person name="Chiriac C."/>
            <person name="Salcher M."/>
            <person name="Ghai R."/>
            <person name="Kavagutti S V."/>
        </authorList>
    </citation>
    <scope>NUCLEOTIDE SEQUENCE</scope>
</reference>
<evidence type="ECO:0000256" key="5">
    <source>
        <dbReference type="ARBA" id="ARBA00023125"/>
    </source>
</evidence>
<dbReference type="InterPro" id="IPR013762">
    <property type="entry name" value="Integrase-like_cat_sf"/>
</dbReference>
<evidence type="ECO:0000256" key="8">
    <source>
        <dbReference type="ARBA" id="ARBA00023296"/>
    </source>
</evidence>
<evidence type="ECO:0000256" key="2">
    <source>
        <dbReference type="ARBA" id="ARBA00016082"/>
    </source>
</evidence>
<evidence type="ECO:0000256" key="4">
    <source>
        <dbReference type="ARBA" id="ARBA00022908"/>
    </source>
</evidence>
<evidence type="ECO:0000259" key="11">
    <source>
        <dbReference type="PROSITE" id="PS51898"/>
    </source>
</evidence>
<dbReference type="Pfam" id="PF00589">
    <property type="entry name" value="Phage_integrase"/>
    <property type="match status" value="1"/>
</dbReference>
<gene>
    <name evidence="13" type="ORF">UFOVP555_3</name>
</gene>
<dbReference type="Gene3D" id="1.10.443.10">
    <property type="entry name" value="Intergrase catalytic core"/>
    <property type="match status" value="1"/>
</dbReference>
<organism evidence="13">
    <name type="scientific">uncultured Caudovirales phage</name>
    <dbReference type="NCBI Taxonomy" id="2100421"/>
    <lineage>
        <taxon>Viruses</taxon>
        <taxon>Duplodnaviria</taxon>
        <taxon>Heunggongvirae</taxon>
        <taxon>Uroviricota</taxon>
        <taxon>Caudoviricetes</taxon>
        <taxon>Peduoviridae</taxon>
        <taxon>Maltschvirus</taxon>
        <taxon>Maltschvirus maltsch</taxon>
    </lineage>
</organism>
<dbReference type="PROSITE" id="PS51900">
    <property type="entry name" value="CB"/>
    <property type="match status" value="1"/>
</dbReference>
<dbReference type="GO" id="GO:0006310">
    <property type="term" value="P:DNA recombination"/>
    <property type="evidence" value="ECO:0007669"/>
    <property type="project" value="UniProtKB-KW"/>
</dbReference>
<dbReference type="GO" id="GO:0003677">
    <property type="term" value="F:DNA binding"/>
    <property type="evidence" value="ECO:0007669"/>
    <property type="project" value="UniProtKB-UniRule"/>
</dbReference>
<dbReference type="GO" id="GO:0046718">
    <property type="term" value="P:symbiont entry into host cell"/>
    <property type="evidence" value="ECO:0007669"/>
    <property type="project" value="UniProtKB-KW"/>
</dbReference>
<evidence type="ECO:0000256" key="7">
    <source>
        <dbReference type="ARBA" id="ARBA00023195"/>
    </source>
</evidence>
<name>A0A6J5N0J6_9CAUD</name>
<protein>
    <recommendedName>
        <fullName evidence="2">Integrase</fullName>
    </recommendedName>
</protein>
<dbReference type="PROSITE" id="PS51898">
    <property type="entry name" value="TYR_RECOMBINASE"/>
    <property type="match status" value="1"/>
</dbReference>
<keyword evidence="8" id="KW-1160">Virus entry into host cell</keyword>
<keyword evidence="6" id="KW-0233">DNA recombination</keyword>
<dbReference type="InterPro" id="IPR011010">
    <property type="entry name" value="DNA_brk_join_enz"/>
</dbReference>
<dbReference type="PANTHER" id="PTHR30629:SF2">
    <property type="entry name" value="PROPHAGE INTEGRASE INTS-RELATED"/>
    <property type="match status" value="1"/>
</dbReference>
<evidence type="ECO:0000256" key="6">
    <source>
        <dbReference type="ARBA" id="ARBA00023172"/>
    </source>
</evidence>
<keyword evidence="4" id="KW-0229">DNA integration</keyword>
<evidence type="ECO:0000256" key="3">
    <source>
        <dbReference type="ARBA" id="ARBA00022679"/>
    </source>
</evidence>
<dbReference type="GO" id="GO:0044826">
    <property type="term" value="P:viral genome integration into host DNA"/>
    <property type="evidence" value="ECO:0007669"/>
    <property type="project" value="UniProtKB-KW"/>
</dbReference>
<evidence type="ECO:0000313" key="13">
    <source>
        <dbReference type="EMBL" id="CAB4149489.1"/>
    </source>
</evidence>
<dbReference type="InterPro" id="IPR050808">
    <property type="entry name" value="Phage_Integrase"/>
</dbReference>
<evidence type="ECO:0000256" key="10">
    <source>
        <dbReference type="PROSITE-ProRule" id="PRU01248"/>
    </source>
</evidence>
<accession>A0A6J5N0J6</accession>
<dbReference type="InterPro" id="IPR010998">
    <property type="entry name" value="Integrase_recombinase_N"/>
</dbReference>
<feature type="domain" description="Tyr recombinase" evidence="11">
    <location>
        <begin position="96"/>
        <end position="265"/>
    </location>
</feature>
<evidence type="ECO:0000259" key="12">
    <source>
        <dbReference type="PROSITE" id="PS51900"/>
    </source>
</evidence>
<sequence length="274" mass="30735">MEALIEEALPHITKGKADATKNQYGVAARKLQTILADFSPQQVMPKHVAQMRRALTDTPNMANRCITVLRLVFGYAVEEQLVDSNPCTGIKRLEAKRDRLVLRDEFERIHAKAPPRLQLMMELAYLTGQRLLDVVGIHRTELKDDGIYFRQEKTNAQLVVRWTPQIRDVVERAKRLGGKVEGVWLFRSRHGKPPAYGTVREQWTKACTDAGVADTTLRDLRAMSATATRKQGKDATALLGHASPAMTRRYLRDREVPLVDGPVLDSIGQSTGEG</sequence>
<dbReference type="SUPFAM" id="SSF56349">
    <property type="entry name" value="DNA breaking-rejoining enzymes"/>
    <property type="match status" value="1"/>
</dbReference>
<keyword evidence="3" id="KW-0808">Transferase</keyword>
<proteinExistence type="inferred from homology"/>
<dbReference type="InterPro" id="IPR002104">
    <property type="entry name" value="Integrase_catalytic"/>
</dbReference>
<evidence type="ECO:0000256" key="1">
    <source>
        <dbReference type="ARBA" id="ARBA00008857"/>
    </source>
</evidence>
<dbReference type="GO" id="GO:0016740">
    <property type="term" value="F:transferase activity"/>
    <property type="evidence" value="ECO:0007669"/>
    <property type="project" value="UniProtKB-KW"/>
</dbReference>
<evidence type="ECO:0000256" key="9">
    <source>
        <dbReference type="ARBA" id="ARBA00049605"/>
    </source>
</evidence>
<dbReference type="EMBL" id="LR796526">
    <property type="protein sequence ID" value="CAB4149489.1"/>
    <property type="molecule type" value="Genomic_DNA"/>
</dbReference>
<dbReference type="GO" id="GO:0075713">
    <property type="term" value="P:establishment of integrated proviral latency"/>
    <property type="evidence" value="ECO:0007669"/>
    <property type="project" value="UniProtKB-KW"/>
</dbReference>
<feature type="domain" description="Core-binding (CB)" evidence="12">
    <location>
        <begin position="1"/>
        <end position="77"/>
    </location>
</feature>
<keyword evidence="7" id="KW-1179">Viral genome integration</keyword>
<dbReference type="PANTHER" id="PTHR30629">
    <property type="entry name" value="PROPHAGE INTEGRASE"/>
    <property type="match status" value="1"/>
</dbReference>
<dbReference type="Gene3D" id="1.10.150.130">
    <property type="match status" value="1"/>
</dbReference>
<dbReference type="InterPro" id="IPR044068">
    <property type="entry name" value="CB"/>
</dbReference>